<name>A0A316EVE8_9BACT</name>
<protein>
    <submittedName>
        <fullName evidence="1">Uncharacterized protein</fullName>
    </submittedName>
</protein>
<reference evidence="1 2" key="1">
    <citation type="submission" date="2018-05" db="EMBL/GenBank/DDBJ databases">
        <title>Genomic Encyclopedia of Archaeal and Bacterial Type Strains, Phase II (KMG-II): from individual species to whole genera.</title>
        <authorList>
            <person name="Goeker M."/>
        </authorList>
    </citation>
    <scope>NUCLEOTIDE SEQUENCE [LARGE SCALE GENOMIC DNA]</scope>
    <source>
        <strain evidence="1 2">DSM 22214</strain>
    </source>
</reference>
<evidence type="ECO:0000313" key="1">
    <source>
        <dbReference type="EMBL" id="PWK27166.1"/>
    </source>
</evidence>
<gene>
    <name evidence="1" type="ORF">LV89_01981</name>
</gene>
<sequence length="61" mass="6805">MGWIFVLGSMLDVLATVQIMDHSPYLAIFIMSLRAGIAKLEVMYTTGLYIQNPLNTPTTNE</sequence>
<dbReference type="EMBL" id="QGGO01000008">
    <property type="protein sequence ID" value="PWK27166.1"/>
    <property type="molecule type" value="Genomic_DNA"/>
</dbReference>
<organism evidence="1 2">
    <name type="scientific">Arcicella aurantiaca</name>
    <dbReference type="NCBI Taxonomy" id="591202"/>
    <lineage>
        <taxon>Bacteria</taxon>
        <taxon>Pseudomonadati</taxon>
        <taxon>Bacteroidota</taxon>
        <taxon>Cytophagia</taxon>
        <taxon>Cytophagales</taxon>
        <taxon>Flectobacillaceae</taxon>
        <taxon>Arcicella</taxon>
    </lineage>
</organism>
<comment type="caution">
    <text evidence="1">The sequence shown here is derived from an EMBL/GenBank/DDBJ whole genome shotgun (WGS) entry which is preliminary data.</text>
</comment>
<dbReference type="Proteomes" id="UP000245489">
    <property type="component" value="Unassembled WGS sequence"/>
</dbReference>
<proteinExistence type="predicted"/>
<accession>A0A316EVE8</accession>
<evidence type="ECO:0000313" key="2">
    <source>
        <dbReference type="Proteomes" id="UP000245489"/>
    </source>
</evidence>
<keyword evidence="2" id="KW-1185">Reference proteome</keyword>
<dbReference type="AlphaFoldDB" id="A0A316EVE8"/>